<feature type="domain" description="Peptidase S1" evidence="4">
    <location>
        <begin position="33"/>
        <end position="265"/>
    </location>
</feature>
<dbReference type="GO" id="GO:0006508">
    <property type="term" value="P:proteolysis"/>
    <property type="evidence" value="ECO:0007669"/>
    <property type="project" value="UniProtKB-KW"/>
</dbReference>
<keyword evidence="5" id="KW-0378">Hydrolase</keyword>
<evidence type="ECO:0000256" key="2">
    <source>
        <dbReference type="ARBA" id="ARBA00023157"/>
    </source>
</evidence>
<proteinExistence type="inferred from homology"/>
<feature type="chain" id="PRO_5039706082" evidence="3">
    <location>
        <begin position="28"/>
        <end position="267"/>
    </location>
</feature>
<dbReference type="AlphaFoldDB" id="A0A373A242"/>
<dbReference type="PROSITE" id="PS00134">
    <property type="entry name" value="TRYPSIN_HIS"/>
    <property type="match status" value="1"/>
</dbReference>
<dbReference type="GO" id="GO:0004252">
    <property type="term" value="F:serine-type endopeptidase activity"/>
    <property type="evidence" value="ECO:0007669"/>
    <property type="project" value="InterPro"/>
</dbReference>
<comment type="similarity">
    <text evidence="1">Belongs to the peptidase S1 family.</text>
</comment>
<dbReference type="Gene3D" id="2.40.10.10">
    <property type="entry name" value="Trypsin-like serine proteases"/>
    <property type="match status" value="1"/>
</dbReference>
<name>A0A373A242_9ACTN</name>
<comment type="caution">
    <text evidence="5">The sequence shown here is derived from an EMBL/GenBank/DDBJ whole genome shotgun (WGS) entry which is preliminary data.</text>
</comment>
<dbReference type="Pfam" id="PF00089">
    <property type="entry name" value="Trypsin"/>
    <property type="match status" value="1"/>
</dbReference>
<keyword evidence="6" id="KW-1185">Reference proteome</keyword>
<protein>
    <submittedName>
        <fullName evidence="5">Serine protease</fullName>
    </submittedName>
</protein>
<feature type="signal peptide" evidence="3">
    <location>
        <begin position="1"/>
        <end position="27"/>
    </location>
</feature>
<dbReference type="InterPro" id="IPR050430">
    <property type="entry name" value="Peptidase_S1"/>
</dbReference>
<keyword evidence="3" id="KW-0732">Signal</keyword>
<accession>A0A373A242</accession>
<reference evidence="5 6" key="1">
    <citation type="submission" date="2018-08" db="EMBL/GenBank/DDBJ databases">
        <title>Diversity &amp; Physiological Properties of Lignin-Decomposing Actinobacteria from Soil.</title>
        <authorList>
            <person name="Roh S.G."/>
            <person name="Kim S.B."/>
        </authorList>
    </citation>
    <scope>NUCLEOTIDE SEQUENCE [LARGE SCALE GENOMIC DNA]</scope>
    <source>
        <strain evidence="5 6">MMS17-GH009</strain>
    </source>
</reference>
<sequence>MGSTLRARCARFTVVVGAAALAVAVQAGPAAAIEGGASAQLDEFPWMALLNYTTSSGNSFRCGGSLIGNRYVVTASHCLRNAQGSTVRLGSTRLDSGGTTVGVSRVVTYPGFDPSTMDNDIAVLQLATPVSAGVAASVALPSQGSDPVAGTTAELSGWGATSPLSAAPSPDLLHSAVAVESRTLCQSENAGHPVGLDQLCAERPGESACEGDGGDPLVAGGVLLGIQSFHRDALLLDPGHCRAATSPDVYTNVGQYMDWINSVVSAG</sequence>
<evidence type="ECO:0000259" key="4">
    <source>
        <dbReference type="PROSITE" id="PS50240"/>
    </source>
</evidence>
<evidence type="ECO:0000313" key="5">
    <source>
        <dbReference type="EMBL" id="RGD61700.1"/>
    </source>
</evidence>
<dbReference type="CDD" id="cd00190">
    <property type="entry name" value="Tryp_SPc"/>
    <property type="match status" value="1"/>
</dbReference>
<evidence type="ECO:0000256" key="3">
    <source>
        <dbReference type="SAM" id="SignalP"/>
    </source>
</evidence>
<gene>
    <name evidence="5" type="ORF">DR950_31680</name>
</gene>
<evidence type="ECO:0000313" key="6">
    <source>
        <dbReference type="Proteomes" id="UP000263377"/>
    </source>
</evidence>
<dbReference type="EMBL" id="QVIG01000001">
    <property type="protein sequence ID" value="RGD61700.1"/>
    <property type="molecule type" value="Genomic_DNA"/>
</dbReference>
<dbReference type="PANTHER" id="PTHR24276:SF98">
    <property type="entry name" value="FI18310P1-RELATED"/>
    <property type="match status" value="1"/>
</dbReference>
<dbReference type="PANTHER" id="PTHR24276">
    <property type="entry name" value="POLYSERASE-RELATED"/>
    <property type="match status" value="1"/>
</dbReference>
<dbReference type="InterPro" id="IPR001254">
    <property type="entry name" value="Trypsin_dom"/>
</dbReference>
<organism evidence="5 6">
    <name type="scientific">Kitasatospora xanthocidica</name>
    <dbReference type="NCBI Taxonomy" id="83382"/>
    <lineage>
        <taxon>Bacteria</taxon>
        <taxon>Bacillati</taxon>
        <taxon>Actinomycetota</taxon>
        <taxon>Actinomycetes</taxon>
        <taxon>Kitasatosporales</taxon>
        <taxon>Streptomycetaceae</taxon>
        <taxon>Kitasatospora</taxon>
    </lineage>
</organism>
<dbReference type="InterPro" id="IPR043504">
    <property type="entry name" value="Peptidase_S1_PA_chymotrypsin"/>
</dbReference>
<dbReference type="InterPro" id="IPR018114">
    <property type="entry name" value="TRYPSIN_HIS"/>
</dbReference>
<dbReference type="InterPro" id="IPR001314">
    <property type="entry name" value="Peptidase_S1A"/>
</dbReference>
<dbReference type="PROSITE" id="PS50240">
    <property type="entry name" value="TRYPSIN_DOM"/>
    <property type="match status" value="1"/>
</dbReference>
<dbReference type="InterPro" id="IPR009003">
    <property type="entry name" value="Peptidase_S1_PA"/>
</dbReference>
<dbReference type="FunFam" id="2.40.10.10:FF:000068">
    <property type="entry name" value="transmembrane protease serine 2"/>
    <property type="match status" value="1"/>
</dbReference>
<keyword evidence="5" id="KW-0645">Protease</keyword>
<dbReference type="SMART" id="SM00020">
    <property type="entry name" value="Tryp_SPc"/>
    <property type="match status" value="1"/>
</dbReference>
<dbReference type="SUPFAM" id="SSF50494">
    <property type="entry name" value="Trypsin-like serine proteases"/>
    <property type="match status" value="1"/>
</dbReference>
<dbReference type="PRINTS" id="PR00722">
    <property type="entry name" value="CHYMOTRYPSIN"/>
</dbReference>
<keyword evidence="2" id="KW-1015">Disulfide bond</keyword>
<evidence type="ECO:0000256" key="1">
    <source>
        <dbReference type="ARBA" id="ARBA00007664"/>
    </source>
</evidence>
<dbReference type="Proteomes" id="UP000263377">
    <property type="component" value="Unassembled WGS sequence"/>
</dbReference>